<name>A0A402BAM4_9CHLR</name>
<dbReference type="Pfam" id="PF00496">
    <property type="entry name" value="SBP_bac_5"/>
    <property type="match status" value="1"/>
</dbReference>
<comment type="caution">
    <text evidence="5">The sequence shown here is derived from an EMBL/GenBank/DDBJ whole genome shotgun (WGS) entry which is preliminary data.</text>
</comment>
<comment type="subcellular location">
    <subcellularLocation>
        <location evidence="1">Cell membrane</location>
        <topology evidence="1">Lipid-anchor</topology>
    </subcellularLocation>
</comment>
<keyword evidence="6" id="KW-1185">Reference proteome</keyword>
<dbReference type="PIRSF" id="PIRSF002741">
    <property type="entry name" value="MppA"/>
    <property type="match status" value="1"/>
</dbReference>
<organism evidence="5 6">
    <name type="scientific">Dictyobacter alpinus</name>
    <dbReference type="NCBI Taxonomy" id="2014873"/>
    <lineage>
        <taxon>Bacteria</taxon>
        <taxon>Bacillati</taxon>
        <taxon>Chloroflexota</taxon>
        <taxon>Ktedonobacteria</taxon>
        <taxon>Ktedonobacterales</taxon>
        <taxon>Dictyobacteraceae</taxon>
        <taxon>Dictyobacter</taxon>
    </lineage>
</organism>
<accession>A0A402BAM4</accession>
<evidence type="ECO:0000256" key="3">
    <source>
        <dbReference type="ARBA" id="ARBA00022729"/>
    </source>
</evidence>
<dbReference type="Gene3D" id="3.90.76.10">
    <property type="entry name" value="Dipeptide-binding Protein, Domain 1"/>
    <property type="match status" value="1"/>
</dbReference>
<dbReference type="OrthoDB" id="9772924at2"/>
<keyword evidence="3" id="KW-0732">Signal</keyword>
<sequence length="575" mass="63244">MLFGAKKAFENSAEHTRRPGKMVGTTVISMLAILMLVLSACGGSATQSNQPGSKKPVTITYVPSPKGDNVSNYNPFSPNAGTGAQGFLYETLLFINRYTGEKNPWLASSYNQSADLKTITFKIRDGVKWNDGQPFTSADPLFTFNLMKKNPGLDGNGLWARFIQDVAAPDANTFTVTLKQPSSVAIWWLGGGTFIVPEHAWKSVADPVKFANDQKPVGTGPYLLDKNTPQLVTYKKNPSFWQASKVNVDQVRVPAIKDNSSAVLMLANGQLDWLGVAWDPKLDASYTQKDPTHLHHWFTPSNAVMFYMNTKKYPFNILEVRQAISLAIDRDDIYKKAAVFAQPASPTSVLPSQKSTIASQYADSKFTVDTAKAESLLQKAGFSKGSDGIYADKSGKKISFSMVAVSGWDDWVGSTKLISTYLKKIGIDAKINTVGDFTPYINALQSGSFEAGISWTNPGPTPYYQLSDLLDGRKTAPIGQTATVNWERWDDPATNKLLQQYETSNDPAVQKSALEGLQKIMVEQVPAIPLNYNVTWDEYTTTHVTGWPDEKNPYDYGAPTNTPDNEYIILQLKAA</sequence>
<dbReference type="InterPro" id="IPR030678">
    <property type="entry name" value="Peptide/Ni-bd"/>
</dbReference>
<dbReference type="PANTHER" id="PTHR30290:SF82">
    <property type="entry name" value="ABC-TYPE DIPEPTIDE_OLIGOPEPTIDE TRANSPORT SYSTEM, PERIPLASMIC COMPONENT"/>
    <property type="match status" value="1"/>
</dbReference>
<comment type="similarity">
    <text evidence="2">Belongs to the bacterial solute-binding protein 5 family.</text>
</comment>
<proteinExistence type="inferred from homology"/>
<dbReference type="RefSeq" id="WP_126628673.1">
    <property type="nucleotide sequence ID" value="NZ_BIFT01000001.1"/>
</dbReference>
<dbReference type="Gene3D" id="3.40.190.10">
    <property type="entry name" value="Periplasmic binding protein-like II"/>
    <property type="match status" value="1"/>
</dbReference>
<dbReference type="SUPFAM" id="SSF53850">
    <property type="entry name" value="Periplasmic binding protein-like II"/>
    <property type="match status" value="1"/>
</dbReference>
<evidence type="ECO:0000313" key="5">
    <source>
        <dbReference type="EMBL" id="GCE28458.1"/>
    </source>
</evidence>
<dbReference type="EMBL" id="BIFT01000001">
    <property type="protein sequence ID" value="GCE28458.1"/>
    <property type="molecule type" value="Genomic_DNA"/>
</dbReference>
<dbReference type="CDD" id="cd08509">
    <property type="entry name" value="PBP2_TmCBP_oligosaccharides_like"/>
    <property type="match status" value="1"/>
</dbReference>
<evidence type="ECO:0000259" key="4">
    <source>
        <dbReference type="Pfam" id="PF00496"/>
    </source>
</evidence>
<dbReference type="InterPro" id="IPR023765">
    <property type="entry name" value="SBP_5_CS"/>
</dbReference>
<evidence type="ECO:0000256" key="1">
    <source>
        <dbReference type="ARBA" id="ARBA00004193"/>
    </source>
</evidence>
<dbReference type="GO" id="GO:0043190">
    <property type="term" value="C:ATP-binding cassette (ABC) transporter complex"/>
    <property type="evidence" value="ECO:0007669"/>
    <property type="project" value="InterPro"/>
</dbReference>
<dbReference type="PROSITE" id="PS01040">
    <property type="entry name" value="SBP_BACTERIAL_5"/>
    <property type="match status" value="1"/>
</dbReference>
<dbReference type="GO" id="GO:0015833">
    <property type="term" value="P:peptide transport"/>
    <property type="evidence" value="ECO:0007669"/>
    <property type="project" value="TreeGrafter"/>
</dbReference>
<dbReference type="Gene3D" id="3.10.105.10">
    <property type="entry name" value="Dipeptide-binding Protein, Domain 3"/>
    <property type="match status" value="1"/>
</dbReference>
<protein>
    <submittedName>
        <fullName evidence="5">Peptide ABC transporter substrate-binding protein</fullName>
    </submittedName>
</protein>
<gene>
    <name evidence="5" type="ORF">KDA_39420</name>
</gene>
<dbReference type="InterPro" id="IPR000914">
    <property type="entry name" value="SBP_5_dom"/>
</dbReference>
<dbReference type="InterPro" id="IPR039424">
    <property type="entry name" value="SBP_5"/>
</dbReference>
<feature type="domain" description="Solute-binding protein family 5" evidence="4">
    <location>
        <begin position="103"/>
        <end position="470"/>
    </location>
</feature>
<evidence type="ECO:0000313" key="6">
    <source>
        <dbReference type="Proteomes" id="UP000287171"/>
    </source>
</evidence>
<dbReference type="PANTHER" id="PTHR30290">
    <property type="entry name" value="PERIPLASMIC BINDING COMPONENT OF ABC TRANSPORTER"/>
    <property type="match status" value="1"/>
</dbReference>
<dbReference type="AlphaFoldDB" id="A0A402BAM4"/>
<evidence type="ECO:0000256" key="2">
    <source>
        <dbReference type="ARBA" id="ARBA00005695"/>
    </source>
</evidence>
<dbReference type="Proteomes" id="UP000287171">
    <property type="component" value="Unassembled WGS sequence"/>
</dbReference>
<dbReference type="GO" id="GO:1904680">
    <property type="term" value="F:peptide transmembrane transporter activity"/>
    <property type="evidence" value="ECO:0007669"/>
    <property type="project" value="TreeGrafter"/>
</dbReference>
<reference evidence="6" key="1">
    <citation type="submission" date="2018-12" db="EMBL/GenBank/DDBJ databases">
        <title>Tengunoibacter tsumagoiensis gen. nov., sp. nov., Dictyobacter kobayashii sp. nov., D. alpinus sp. nov., and D. joshuensis sp. nov. and description of Dictyobacteraceae fam. nov. within the order Ktedonobacterales isolated from Tengu-no-mugimeshi.</title>
        <authorList>
            <person name="Wang C.M."/>
            <person name="Zheng Y."/>
            <person name="Sakai Y."/>
            <person name="Toyoda A."/>
            <person name="Minakuchi Y."/>
            <person name="Abe K."/>
            <person name="Yokota A."/>
            <person name="Yabe S."/>
        </authorList>
    </citation>
    <scope>NUCLEOTIDE SEQUENCE [LARGE SCALE GENOMIC DNA]</scope>
    <source>
        <strain evidence="6">Uno16</strain>
    </source>
</reference>
<dbReference type="GO" id="GO:0042597">
    <property type="term" value="C:periplasmic space"/>
    <property type="evidence" value="ECO:0007669"/>
    <property type="project" value="UniProtKB-ARBA"/>
</dbReference>